<dbReference type="Pfam" id="PF00664">
    <property type="entry name" value="ABC_membrane"/>
    <property type="match status" value="1"/>
</dbReference>
<dbReference type="GO" id="GO:0140359">
    <property type="term" value="F:ABC-type transporter activity"/>
    <property type="evidence" value="ECO:0007669"/>
    <property type="project" value="InterPro"/>
</dbReference>
<feature type="transmembrane region" description="Helical" evidence="9">
    <location>
        <begin position="1081"/>
        <end position="1100"/>
    </location>
</feature>
<feature type="transmembrane region" description="Helical" evidence="9">
    <location>
        <begin position="36"/>
        <end position="55"/>
    </location>
</feature>
<feature type="domain" description="ABC transporter" evidence="10">
    <location>
        <begin position="579"/>
        <end position="799"/>
    </location>
</feature>
<keyword evidence="3" id="KW-1003">Cell membrane</keyword>
<dbReference type="CDD" id="cd18579">
    <property type="entry name" value="ABC_6TM_ABCC_D1"/>
    <property type="match status" value="1"/>
</dbReference>
<feature type="transmembrane region" description="Helical" evidence="9">
    <location>
        <begin position="855"/>
        <end position="876"/>
    </location>
</feature>
<dbReference type="InterPro" id="IPR044726">
    <property type="entry name" value="ABCC_6TM_D2"/>
</dbReference>
<feature type="transmembrane region" description="Helical" evidence="9">
    <location>
        <begin position="502"/>
        <end position="521"/>
    </location>
</feature>
<feature type="transmembrane region" description="Helical" evidence="9">
    <location>
        <begin position="297"/>
        <end position="316"/>
    </location>
</feature>
<evidence type="ECO:0000313" key="13">
    <source>
        <dbReference type="Proteomes" id="UP000241690"/>
    </source>
</evidence>
<dbReference type="GO" id="GO:0016887">
    <property type="term" value="F:ATP hydrolysis activity"/>
    <property type="evidence" value="ECO:0007669"/>
    <property type="project" value="InterPro"/>
</dbReference>
<feature type="transmembrane region" description="Helical" evidence="9">
    <location>
        <begin position="464"/>
        <end position="490"/>
    </location>
</feature>
<evidence type="ECO:0000259" key="10">
    <source>
        <dbReference type="PROSITE" id="PS50893"/>
    </source>
</evidence>
<dbReference type="InterPro" id="IPR036640">
    <property type="entry name" value="ABC1_TM_sf"/>
</dbReference>
<dbReference type="PANTHER" id="PTHR24223">
    <property type="entry name" value="ATP-BINDING CASSETTE SUB-FAMILY C"/>
    <property type="match status" value="1"/>
</dbReference>
<keyword evidence="6" id="KW-0067">ATP-binding</keyword>
<dbReference type="PROSITE" id="PS00211">
    <property type="entry name" value="ABC_TRANSPORTER_1"/>
    <property type="match status" value="1"/>
</dbReference>
<evidence type="ECO:0000256" key="3">
    <source>
        <dbReference type="ARBA" id="ARBA00022475"/>
    </source>
</evidence>
<name>A0A2T3ZS15_TRIHA</name>
<dbReference type="GeneID" id="36626641"/>
<dbReference type="InterPro" id="IPR050173">
    <property type="entry name" value="ABC_transporter_C-like"/>
</dbReference>
<feature type="transmembrane region" description="Helical" evidence="9">
    <location>
        <begin position="941"/>
        <end position="964"/>
    </location>
</feature>
<feature type="domain" description="ABC transmembrane type-1" evidence="11">
    <location>
        <begin position="915"/>
        <end position="1108"/>
    </location>
</feature>
<dbReference type="FunFam" id="1.20.1560.10:FF:000055">
    <property type="entry name" value="ABC multidrug transporter (Eurofung)"/>
    <property type="match status" value="1"/>
</dbReference>
<evidence type="ECO:0000256" key="6">
    <source>
        <dbReference type="ARBA" id="ARBA00022840"/>
    </source>
</evidence>
<evidence type="ECO:0000313" key="12">
    <source>
        <dbReference type="EMBL" id="PTB47581.1"/>
    </source>
</evidence>
<evidence type="ECO:0000256" key="9">
    <source>
        <dbReference type="SAM" id="Phobius"/>
    </source>
</evidence>
<evidence type="ECO:0000256" key="8">
    <source>
        <dbReference type="ARBA" id="ARBA00023136"/>
    </source>
</evidence>
<keyword evidence="13" id="KW-1185">Reference proteome</keyword>
<feature type="transmembrane region" description="Helical" evidence="9">
    <location>
        <begin position="970"/>
        <end position="990"/>
    </location>
</feature>
<keyword evidence="2" id="KW-0813">Transport</keyword>
<dbReference type="Pfam" id="PF00005">
    <property type="entry name" value="ABC_tran"/>
    <property type="match status" value="2"/>
</dbReference>
<evidence type="ECO:0008006" key="14">
    <source>
        <dbReference type="Google" id="ProtNLM"/>
    </source>
</evidence>
<feature type="transmembrane region" description="Helical" evidence="9">
    <location>
        <begin position="384"/>
        <end position="403"/>
    </location>
</feature>
<dbReference type="CDD" id="cd18580">
    <property type="entry name" value="ABC_6TM_ABCC_D2"/>
    <property type="match status" value="1"/>
</dbReference>
<dbReference type="SUPFAM" id="SSF90123">
    <property type="entry name" value="ABC transporter transmembrane region"/>
    <property type="match status" value="2"/>
</dbReference>
<dbReference type="InterPro" id="IPR044746">
    <property type="entry name" value="ABCC_6TM_D1"/>
</dbReference>
<comment type="subcellular location">
    <subcellularLocation>
        <location evidence="1">Cell membrane</location>
        <topology evidence="1">Multi-pass membrane protein</topology>
    </subcellularLocation>
</comment>
<keyword evidence="8 9" id="KW-0472">Membrane</keyword>
<feature type="transmembrane region" description="Helical" evidence="9">
    <location>
        <begin position="1054"/>
        <end position="1075"/>
    </location>
</feature>
<dbReference type="Gene3D" id="3.40.50.300">
    <property type="entry name" value="P-loop containing nucleotide triphosphate hydrolases"/>
    <property type="match status" value="2"/>
</dbReference>
<feature type="domain" description="ABC transmembrane type-1" evidence="11">
    <location>
        <begin position="266"/>
        <end position="530"/>
    </location>
</feature>
<dbReference type="InterPro" id="IPR027417">
    <property type="entry name" value="P-loop_NTPase"/>
</dbReference>
<protein>
    <recommendedName>
        <fullName evidence="14">ABC transporter domain-containing protein</fullName>
    </recommendedName>
</protein>
<reference evidence="12 13" key="1">
    <citation type="submission" date="2016-07" db="EMBL/GenBank/DDBJ databases">
        <title>Multiple horizontal gene transfer events from other fungi enriched the ability of initially mycotrophic Trichoderma (Ascomycota) to feed on dead plant biomass.</title>
        <authorList>
            <consortium name="DOE Joint Genome Institute"/>
            <person name="Aerts A."/>
            <person name="Atanasova L."/>
            <person name="Chenthamara K."/>
            <person name="Zhang J."/>
            <person name="Grujic M."/>
            <person name="Henrissat B."/>
            <person name="Kuo A."/>
            <person name="Salamov A."/>
            <person name="Lipzen A."/>
            <person name="Labutti K."/>
            <person name="Barry K."/>
            <person name="Miao Y."/>
            <person name="Rahimi M.J."/>
            <person name="Shen Q."/>
            <person name="Grigoriev I.V."/>
            <person name="Kubicek C.P."/>
            <person name="Druzhinina I.S."/>
        </authorList>
    </citation>
    <scope>NUCLEOTIDE SEQUENCE [LARGE SCALE GENOMIC DNA]</scope>
    <source>
        <strain evidence="12 13">CBS 226.95</strain>
    </source>
</reference>
<dbReference type="InterPro" id="IPR003593">
    <property type="entry name" value="AAA+_ATPase"/>
</dbReference>
<keyword evidence="7 9" id="KW-1133">Transmembrane helix</keyword>
<dbReference type="PROSITE" id="PS50929">
    <property type="entry name" value="ABC_TM1F"/>
    <property type="match status" value="2"/>
</dbReference>
<keyword evidence="4 9" id="KW-0812">Transmembrane</keyword>
<feature type="transmembrane region" description="Helical" evidence="9">
    <location>
        <begin position="896"/>
        <end position="920"/>
    </location>
</feature>
<dbReference type="RefSeq" id="XP_024767258.1">
    <property type="nucleotide sequence ID" value="XM_024918072.1"/>
</dbReference>
<dbReference type="PROSITE" id="PS50893">
    <property type="entry name" value="ABC_TRANSPORTER_2"/>
    <property type="match status" value="2"/>
</dbReference>
<organism evidence="12 13">
    <name type="scientific">Trichoderma harzianum CBS 226.95</name>
    <dbReference type="NCBI Taxonomy" id="983964"/>
    <lineage>
        <taxon>Eukaryota</taxon>
        <taxon>Fungi</taxon>
        <taxon>Dikarya</taxon>
        <taxon>Ascomycota</taxon>
        <taxon>Pezizomycotina</taxon>
        <taxon>Sordariomycetes</taxon>
        <taxon>Hypocreomycetidae</taxon>
        <taxon>Hypocreales</taxon>
        <taxon>Hypocreaceae</taxon>
        <taxon>Trichoderma</taxon>
    </lineage>
</organism>
<dbReference type="EMBL" id="KZ679713">
    <property type="protein sequence ID" value="PTB47581.1"/>
    <property type="molecule type" value="Genomic_DNA"/>
</dbReference>
<dbReference type="InterPro" id="IPR017871">
    <property type="entry name" value="ABC_transporter-like_CS"/>
</dbReference>
<dbReference type="FunFam" id="1.20.1560.10:FF:000066">
    <property type="entry name" value="ABC multidrug transporter (Eurofung)"/>
    <property type="match status" value="1"/>
</dbReference>
<accession>A0A2T3ZS15</accession>
<gene>
    <name evidence="12" type="ORF">M431DRAFT_501910</name>
</gene>
<proteinExistence type="predicted"/>
<keyword evidence="5" id="KW-0547">Nucleotide-binding</keyword>
<feature type="transmembrane region" description="Helical" evidence="9">
    <location>
        <begin position="120"/>
        <end position="139"/>
    </location>
</feature>
<dbReference type="STRING" id="983964.A0A2T3ZS15"/>
<evidence type="ECO:0000256" key="5">
    <source>
        <dbReference type="ARBA" id="ARBA00022741"/>
    </source>
</evidence>
<evidence type="ECO:0000256" key="2">
    <source>
        <dbReference type="ARBA" id="ARBA00022448"/>
    </source>
</evidence>
<dbReference type="GO" id="GO:0005886">
    <property type="term" value="C:plasma membrane"/>
    <property type="evidence" value="ECO:0007669"/>
    <property type="project" value="UniProtKB-SubCell"/>
</dbReference>
<evidence type="ECO:0000259" key="11">
    <source>
        <dbReference type="PROSITE" id="PS50929"/>
    </source>
</evidence>
<dbReference type="SUPFAM" id="SSF52540">
    <property type="entry name" value="P-loop containing nucleoside triphosphate hydrolases"/>
    <property type="match status" value="2"/>
</dbReference>
<evidence type="ECO:0000256" key="4">
    <source>
        <dbReference type="ARBA" id="ARBA00022692"/>
    </source>
</evidence>
<dbReference type="InterPro" id="IPR011527">
    <property type="entry name" value="ABC1_TM_dom"/>
</dbReference>
<dbReference type="Proteomes" id="UP000241690">
    <property type="component" value="Unassembled WGS sequence"/>
</dbReference>
<sequence length="1362" mass="149181">MEANAAGCPAGADNRFGPRVDPSCRSFDFTLLFEDAIFTALPAALFLLLIPIQLWRISRTTIKIDSYILATWKLVLLGILFSLTTSLSLASGVLATAAVLAASVLSFLKDQRSTRPSDILVLYFSACTLLAIPQLRTLWLMPSNSVLKATLTVKFIATVAVVVAESSRKNKFLSQPYKKLPTEETVSFWSRGLFVWILPFFKLGYSKHLVLHDISAIGSGLGGAPSRTKLQRSWNRVTGHHLLLRATFRANIAPLVSGVIPRLTLSCFSFTQPFLISTSVSNLQLRESDDRSRYGRALVSAFVLTYIGIAVSRALYQRQTYRMIAKIHTTALRYADIKDSAAVTLMGTDVERIHESLMQVHEIWASTIEIIIAVWLLVRQVSYAAIAPLAICLISIGGASQIGNRFGPAMVTWIQCVQKRVAVTASFLNDIKAVKMLGLSDVLYGITVKLRKDELHASERFRRLLVLQILTGNAPTPLAPFATFVIYAVIAKIRKDETLLAAQAFASLSLLSLTTQPLILLCEAVPRIMQAVACFRRIEEYCAKVKEDTLPSGGFQGATGHGMEMERRDTLTNSAGGLVSFEGACISWSTLEEKNVLHNLNLKIRLGFTAIVGPIVAGKSTLLASIIGQTIVREGYVSQVSSKVAFCSQTPWIVDDTVRRSIIGDQDIDEKWYDFAITSSYLKKDLMRLPLGDEFCCGSKGVSLSGGQRQRLPKLPVVILDDIMSGFDSQTTVNIFASLFSKTDYFRKARISVILATHSQRILPYMDSVVVLDNGRVAEADSYEHVKLRPRTLLEAAIVDQDSEHIDEEEPNGGGAIPSLDEDQKTALEQDSLHSRTGSWSVYSYYCRSVGAVSLVLWVIFTFVGAITASYTAIWIQQWTNANEEHPNEKTGLYLGVYALLVVLSIGGTAGECWAPYHFFHTTNTGSITNRFSQDMDLIDMALPVNAITFTTAAASCLVQLVIICIVGKYLAATIPALVLVLFAVQQYYLRTSRQLHLMDTEAKAPIYKLFLETIEGVATIRAFGWSAAFHKRQYAVLNDSQKPLYMLASIQQWLALVLDLIVGGLAVVIIASATSTASSVSAGALGVALVLVLQFSSLLTQCVQSWTKPETSIGAVARVQEFIKNTPSKAPGTLSLPINFPQRGVIRCDSLTSSYSPFSDPVLGYIELGFAPGEKIALCGPSGTGKSSLIMSILLMMDFREGRVTIDDIDISRVEENSLRMQLNVVPQEPFFLLGTVKLNIDPKGKSSNESIMAALSRVGLWDKIDGNGGSDADLDPSELSYGEKQLLCLARALLVPSKILILDEAMSSVNEKTEADIFSYIHSYDKVVVLRNGKLVESGTPESLLESDSAFRALYDAQKG</sequence>
<dbReference type="GO" id="GO:0005524">
    <property type="term" value="F:ATP binding"/>
    <property type="evidence" value="ECO:0007669"/>
    <property type="project" value="UniProtKB-KW"/>
</dbReference>
<dbReference type="InterPro" id="IPR003439">
    <property type="entry name" value="ABC_transporter-like_ATP-bd"/>
</dbReference>
<evidence type="ECO:0000256" key="7">
    <source>
        <dbReference type="ARBA" id="ARBA00022989"/>
    </source>
</evidence>
<dbReference type="Gene3D" id="1.20.1560.10">
    <property type="entry name" value="ABC transporter type 1, transmembrane domain"/>
    <property type="match status" value="2"/>
</dbReference>
<dbReference type="SMART" id="SM00382">
    <property type="entry name" value="AAA"/>
    <property type="match status" value="2"/>
</dbReference>
<evidence type="ECO:0000256" key="1">
    <source>
        <dbReference type="ARBA" id="ARBA00004651"/>
    </source>
</evidence>
<dbReference type="PANTHER" id="PTHR24223:SF404">
    <property type="entry name" value="ABC MULTIDRUG TRANSPORTER (EUROFUNG)-RELATED"/>
    <property type="match status" value="1"/>
</dbReference>
<feature type="domain" description="ABC transporter" evidence="10">
    <location>
        <begin position="1147"/>
        <end position="1359"/>
    </location>
</feature>